<proteinExistence type="predicted"/>
<reference evidence="2" key="1">
    <citation type="submission" date="2018-05" db="EMBL/GenBank/DDBJ databases">
        <authorList>
            <person name="Lanie J.A."/>
            <person name="Ng W.-L."/>
            <person name="Kazmierczak K.M."/>
            <person name="Andrzejewski T.M."/>
            <person name="Davidsen T.M."/>
            <person name="Wayne K.J."/>
            <person name="Tettelin H."/>
            <person name="Glass J.I."/>
            <person name="Rusch D."/>
            <person name="Podicherti R."/>
            <person name="Tsui H.-C.T."/>
            <person name="Winkler M.E."/>
        </authorList>
    </citation>
    <scope>NUCLEOTIDE SEQUENCE</scope>
</reference>
<feature type="non-terminal residue" evidence="2">
    <location>
        <position position="1"/>
    </location>
</feature>
<accession>A0A382FC46</accession>
<dbReference type="AlphaFoldDB" id="A0A382FC46"/>
<gene>
    <name evidence="2" type="ORF">METZ01_LOCUS213542</name>
</gene>
<evidence type="ECO:0000256" key="1">
    <source>
        <dbReference type="SAM" id="MobiDB-lite"/>
    </source>
</evidence>
<protein>
    <submittedName>
        <fullName evidence="2">Uncharacterized protein</fullName>
    </submittedName>
</protein>
<name>A0A382FC46_9ZZZZ</name>
<organism evidence="2">
    <name type="scientific">marine metagenome</name>
    <dbReference type="NCBI Taxonomy" id="408172"/>
    <lineage>
        <taxon>unclassified sequences</taxon>
        <taxon>metagenomes</taxon>
        <taxon>ecological metagenomes</taxon>
    </lineage>
</organism>
<feature type="region of interest" description="Disordered" evidence="1">
    <location>
        <begin position="1"/>
        <end position="29"/>
    </location>
</feature>
<feature type="non-terminal residue" evidence="2">
    <location>
        <position position="50"/>
    </location>
</feature>
<evidence type="ECO:0000313" key="2">
    <source>
        <dbReference type="EMBL" id="SVB60688.1"/>
    </source>
</evidence>
<dbReference type="EMBL" id="UINC01049207">
    <property type="protein sequence ID" value="SVB60688.1"/>
    <property type="molecule type" value="Genomic_DNA"/>
</dbReference>
<sequence>TSIRNTHDYRRKLSSRFQSPRSGWRSKDTQRLCREMDSTVLLSQRRHPWL</sequence>